<evidence type="ECO:0000259" key="3">
    <source>
        <dbReference type="SMART" id="SM00382"/>
    </source>
</evidence>
<dbReference type="CDD" id="cd19511">
    <property type="entry name" value="RecA-like_CDC48_r2-like"/>
    <property type="match status" value="1"/>
</dbReference>
<sequence length="750" mass="82952">MAVSEGYKEYRVRPWPPSQANSRQIFRILLSPSNLAMHKFSAGDVCNIETTSGSLKPAVVWPVSATEKPKEDIVQISKALQKLYGLELGCRILISRSAQSVMDASDVVLYSFSGDESEISLPSLDESARFHWAWLLEYALEMAEFLAPGMVLSRIEGRGETRTFKVQEVNLSTDCKLYRAQKRCNVRVVTDPIVAATDAEKKRGQTLIVPNEDVGGLDKQIQEVNNIVAMYSDSNDSKSNMPAFFQPRQGGILLHGARGTGKSMVLKKISEAGWRRVFHIDSSAISQRVVQSEIAITQTFSDALRCQPSVIIMDSLDSIASKQDYQDLGRAITVGQLLSRELERLENTRTLAIGAVRNLMDIHQDLRGAGRFELEIEIVIPDSSSRAEILKILTGLPKNGRHSTLDGIAARTHGFVGADLKKLLGQAVKARDIRTRAYGPDYEQNISMEVTSEALLHDMREDFDNALLKVRPTAMQEVFVETPDIRWIDIGGQQRVKEALEEAIVWPIKYPEAMDRHGLNPKKGLLLYGPPGCSKTMTAKAAATESGLNFIAVRGPELMSMYVGESERAIREVFSKARAVSPSILFFDEIDAIGATGENGQQNSVNTVTTLLNELDGFQELKGVFVLAATNRPDKLDPALIRAGRLDTTIYVGLPDLAARHEILIMRMRTMYLSDDIDIVALSQATEGFSGAEITSVCQKAGYVAMREEMTTGEKQKVGQVHFNVAMAQVEKSITPEIIKRYEAWAAGRH</sequence>
<protein>
    <recommendedName>
        <fullName evidence="3">AAA+ ATPase domain-containing protein</fullName>
    </recommendedName>
</protein>
<dbReference type="InterPro" id="IPR003593">
    <property type="entry name" value="AAA+_ATPase"/>
</dbReference>
<proteinExistence type="predicted"/>
<dbReference type="Pfam" id="PF00004">
    <property type="entry name" value="AAA"/>
    <property type="match status" value="2"/>
</dbReference>
<dbReference type="Pfam" id="PF17862">
    <property type="entry name" value="AAA_lid_3"/>
    <property type="match status" value="1"/>
</dbReference>
<feature type="domain" description="AAA+ ATPase" evidence="3">
    <location>
        <begin position="521"/>
        <end position="656"/>
    </location>
</feature>
<keyword evidence="2" id="KW-0067">ATP-binding</keyword>
<dbReference type="InterPro" id="IPR050168">
    <property type="entry name" value="AAA_ATPase_domain"/>
</dbReference>
<dbReference type="SMART" id="SM00382">
    <property type="entry name" value="AAA"/>
    <property type="match status" value="2"/>
</dbReference>
<dbReference type="EMBL" id="JBEFKJ010000001">
    <property type="protein sequence ID" value="KAL2048584.1"/>
    <property type="molecule type" value="Genomic_DNA"/>
</dbReference>
<reference evidence="4 5" key="1">
    <citation type="submission" date="2024-09" db="EMBL/GenBank/DDBJ databases">
        <title>Rethinking Asexuality: The Enigmatic Case of Functional Sexual Genes in Lepraria (Stereocaulaceae).</title>
        <authorList>
            <person name="Doellman M."/>
            <person name="Sun Y."/>
            <person name="Barcenas-Pena A."/>
            <person name="Lumbsch H.T."/>
            <person name="Grewe F."/>
        </authorList>
    </citation>
    <scope>NUCLEOTIDE SEQUENCE [LARGE SCALE GENOMIC DNA]</scope>
    <source>
        <strain evidence="4 5">Mercado 3170</strain>
    </source>
</reference>
<accession>A0ABR4ASA8</accession>
<dbReference type="InterPro" id="IPR041569">
    <property type="entry name" value="AAA_lid_3"/>
</dbReference>
<comment type="caution">
    <text evidence="4">The sequence shown here is derived from an EMBL/GenBank/DDBJ whole genome shotgun (WGS) entry which is preliminary data.</text>
</comment>
<name>A0ABR4ASA8_9LECA</name>
<dbReference type="InterPro" id="IPR003959">
    <property type="entry name" value="ATPase_AAA_core"/>
</dbReference>
<keyword evidence="5" id="KW-1185">Reference proteome</keyword>
<keyword evidence="1" id="KW-0547">Nucleotide-binding</keyword>
<evidence type="ECO:0000256" key="2">
    <source>
        <dbReference type="ARBA" id="ARBA00022840"/>
    </source>
</evidence>
<evidence type="ECO:0000256" key="1">
    <source>
        <dbReference type="ARBA" id="ARBA00022741"/>
    </source>
</evidence>
<dbReference type="SUPFAM" id="SSF52540">
    <property type="entry name" value="P-loop containing nucleoside triphosphate hydrolases"/>
    <property type="match status" value="2"/>
</dbReference>
<dbReference type="Gene3D" id="3.40.50.300">
    <property type="entry name" value="P-loop containing nucleotide triphosphate hydrolases"/>
    <property type="match status" value="2"/>
</dbReference>
<dbReference type="Proteomes" id="UP001590950">
    <property type="component" value="Unassembled WGS sequence"/>
</dbReference>
<feature type="domain" description="AAA+ ATPase" evidence="3">
    <location>
        <begin position="248"/>
        <end position="382"/>
    </location>
</feature>
<dbReference type="InterPro" id="IPR027417">
    <property type="entry name" value="P-loop_NTPase"/>
</dbReference>
<dbReference type="InterPro" id="IPR003960">
    <property type="entry name" value="ATPase_AAA_CS"/>
</dbReference>
<gene>
    <name evidence="4" type="ORF">N7G274_000496</name>
</gene>
<evidence type="ECO:0000313" key="5">
    <source>
        <dbReference type="Proteomes" id="UP001590950"/>
    </source>
</evidence>
<organism evidence="4 5">
    <name type="scientific">Stereocaulon virgatum</name>
    <dbReference type="NCBI Taxonomy" id="373712"/>
    <lineage>
        <taxon>Eukaryota</taxon>
        <taxon>Fungi</taxon>
        <taxon>Dikarya</taxon>
        <taxon>Ascomycota</taxon>
        <taxon>Pezizomycotina</taxon>
        <taxon>Lecanoromycetes</taxon>
        <taxon>OSLEUM clade</taxon>
        <taxon>Lecanoromycetidae</taxon>
        <taxon>Lecanorales</taxon>
        <taxon>Lecanorineae</taxon>
        <taxon>Stereocaulaceae</taxon>
        <taxon>Stereocaulon</taxon>
    </lineage>
</organism>
<dbReference type="Gene3D" id="1.10.8.60">
    <property type="match status" value="2"/>
</dbReference>
<dbReference type="PROSITE" id="PS00674">
    <property type="entry name" value="AAA"/>
    <property type="match status" value="1"/>
</dbReference>
<evidence type="ECO:0000313" key="4">
    <source>
        <dbReference type="EMBL" id="KAL2048584.1"/>
    </source>
</evidence>
<dbReference type="PANTHER" id="PTHR23077">
    <property type="entry name" value="AAA-FAMILY ATPASE"/>
    <property type="match status" value="1"/>
</dbReference>
<dbReference type="PANTHER" id="PTHR23077:SF27">
    <property type="entry name" value="ATPASE FAMILY GENE 2 PROTEIN HOMOLOG A"/>
    <property type="match status" value="1"/>
</dbReference>